<dbReference type="EMBL" id="NAJP01000118">
    <property type="protein sequence ID" value="TKA28304.1"/>
    <property type="molecule type" value="Genomic_DNA"/>
</dbReference>
<dbReference type="AlphaFoldDB" id="A0A4U0U0U0"/>
<evidence type="ECO:0000313" key="1">
    <source>
        <dbReference type="EMBL" id="TKA28304.1"/>
    </source>
</evidence>
<reference evidence="1 2" key="1">
    <citation type="submission" date="2017-03" db="EMBL/GenBank/DDBJ databases">
        <title>Genomes of endolithic fungi from Antarctica.</title>
        <authorList>
            <person name="Coleine C."/>
            <person name="Masonjones S."/>
            <person name="Stajich J.E."/>
        </authorList>
    </citation>
    <scope>NUCLEOTIDE SEQUENCE [LARGE SCALE GENOMIC DNA]</scope>
    <source>
        <strain evidence="1 2">CCFEE 5311</strain>
    </source>
</reference>
<accession>A0A4U0U0U0</accession>
<comment type="caution">
    <text evidence="1">The sequence shown here is derived from an EMBL/GenBank/DDBJ whole genome shotgun (WGS) entry which is preliminary data.</text>
</comment>
<protein>
    <submittedName>
        <fullName evidence="1">Uncharacterized protein</fullName>
    </submittedName>
</protein>
<dbReference type="Proteomes" id="UP000310066">
    <property type="component" value="Unassembled WGS sequence"/>
</dbReference>
<name>A0A4U0U0U0_9PEZI</name>
<gene>
    <name evidence="1" type="ORF">B0A54_16103</name>
</gene>
<organism evidence="1 2">
    <name type="scientific">Friedmanniomyces endolithicus</name>
    <dbReference type="NCBI Taxonomy" id="329885"/>
    <lineage>
        <taxon>Eukaryota</taxon>
        <taxon>Fungi</taxon>
        <taxon>Dikarya</taxon>
        <taxon>Ascomycota</taxon>
        <taxon>Pezizomycotina</taxon>
        <taxon>Dothideomycetes</taxon>
        <taxon>Dothideomycetidae</taxon>
        <taxon>Mycosphaerellales</taxon>
        <taxon>Teratosphaeriaceae</taxon>
        <taxon>Friedmanniomyces</taxon>
    </lineage>
</organism>
<sequence length="135" mass="14879">MASQRSYKLVTVNSNPERAKMIVGKVIEAVKDQYTIVHAANAESELFDQNFVDEMATCSLNSHRPRSSKTIIRGDCARYCASMWSPEQSSHVFAQAREVNPECKTLAIPQGLQAEKGPEAVVEWIKGKLPGLLGS</sequence>
<dbReference type="OrthoDB" id="2772415at2759"/>
<proteinExistence type="predicted"/>
<evidence type="ECO:0000313" key="2">
    <source>
        <dbReference type="Proteomes" id="UP000310066"/>
    </source>
</evidence>